<dbReference type="HOGENOM" id="CLU_3080733_0_0_9"/>
<evidence type="ECO:0000256" key="1">
    <source>
        <dbReference type="SAM" id="Phobius"/>
    </source>
</evidence>
<dbReference type="Proteomes" id="UP000031449">
    <property type="component" value="Chromosome"/>
</dbReference>
<dbReference type="BioCyc" id="JESP1508404:G14D9-12187-MONOMER"/>
<keyword evidence="3" id="KW-1185">Reference proteome</keyword>
<feature type="transmembrane region" description="Helical" evidence="1">
    <location>
        <begin position="16"/>
        <end position="35"/>
    </location>
</feature>
<dbReference type="KEGG" id="jeo:JMA_29060"/>
<name>A0A0B5AUE6_9BACL</name>
<dbReference type="AlphaFoldDB" id="A0A0B5AUE6"/>
<evidence type="ECO:0000313" key="2">
    <source>
        <dbReference type="EMBL" id="AJD92223.1"/>
    </source>
</evidence>
<keyword evidence="1" id="KW-0812">Transmembrane</keyword>
<gene>
    <name evidence="2" type="ORF">JMA_29060</name>
</gene>
<accession>A0A0B5AUE6</accession>
<keyword evidence="1" id="KW-0472">Membrane</keyword>
<proteinExistence type="predicted"/>
<protein>
    <submittedName>
        <fullName evidence="2">Uncharacterized protein</fullName>
    </submittedName>
</protein>
<keyword evidence="1" id="KW-1133">Transmembrane helix</keyword>
<reference evidence="2 3" key="1">
    <citation type="submission" date="2014-08" db="EMBL/GenBank/DDBJ databases">
        <title>Complete genome of a marine bacteria Jeotgalibacillus malaysiensis.</title>
        <authorList>
            <person name="Yaakop A.S."/>
            <person name="Chan K.-G."/>
            <person name="Goh K.M."/>
        </authorList>
    </citation>
    <scope>NUCLEOTIDE SEQUENCE [LARGE SCALE GENOMIC DNA]</scope>
    <source>
        <strain evidence="2 3">D5</strain>
    </source>
</reference>
<evidence type="ECO:0000313" key="3">
    <source>
        <dbReference type="Proteomes" id="UP000031449"/>
    </source>
</evidence>
<sequence length="52" mass="5697">MVLTAIYVLVTGHTSFGNLGISFFGVFGLFIAIFMDKIITKIKGNSVKEENN</sequence>
<dbReference type="EMBL" id="CP009416">
    <property type="protein sequence ID" value="AJD92223.1"/>
    <property type="molecule type" value="Genomic_DNA"/>
</dbReference>
<organism evidence="2 3">
    <name type="scientific">Jeotgalibacillus malaysiensis</name>
    <dbReference type="NCBI Taxonomy" id="1508404"/>
    <lineage>
        <taxon>Bacteria</taxon>
        <taxon>Bacillati</taxon>
        <taxon>Bacillota</taxon>
        <taxon>Bacilli</taxon>
        <taxon>Bacillales</taxon>
        <taxon>Caryophanaceae</taxon>
        <taxon>Jeotgalibacillus</taxon>
    </lineage>
</organism>